<dbReference type="RefSeq" id="WP_083645063.1">
    <property type="nucleotide sequence ID" value="NZ_AMRU01000017.1"/>
</dbReference>
<gene>
    <name evidence="1" type="ORF">GRFL_2664</name>
</gene>
<accession>A0A1L7I703</accession>
<dbReference type="STRING" id="1229726.GRFL_2664"/>
<evidence type="ECO:0000313" key="2">
    <source>
        <dbReference type="Proteomes" id="UP000186230"/>
    </source>
</evidence>
<dbReference type="KEGG" id="gfl:GRFL_2664"/>
<sequence length="386" mass="43392">MKKFIFFAAVVFSFTLHAQSNAIIYQKNGKNIPASVKFEQISNYQNLKYADENGNTQSIVASQLDSVVSNSRKFILKSKSFEDQIYLMKLLVGGYSNLYFFKDKYRKPHYIAEHPSYGMQELVQTSTKANSSGKTYNNQTKKYLGTLSILFGDCKPEKLGHTSLSNRSLSAVFISYNECKKQQGYVADEISENSKLRFALLGGVNFTTIHSAFESIDTFDSQTGPEAGIEIAYVPTALKSKINVLLGINYSKKGGETVYPYQNYDKVVIEYPMIGLDFAVRYHFLPATSKINPFLGMYVNKSFILNSRDERMKKVAENGNSAPYVDLDLQFNSSMNLAFGPQLGIDYLISKNSGLILLAKTYNLDDGHNYFQAKGAAVQIGYFYQL</sequence>
<dbReference type="Gene3D" id="2.40.160.20">
    <property type="match status" value="1"/>
</dbReference>
<dbReference type="AlphaFoldDB" id="A0A1L7I703"/>
<protein>
    <submittedName>
        <fullName evidence="1">Uncharacterized protein</fullName>
    </submittedName>
</protein>
<dbReference type="OrthoDB" id="1410408at2"/>
<organism evidence="1 2">
    <name type="scientific">Christiangramia flava JLT2011</name>
    <dbReference type="NCBI Taxonomy" id="1229726"/>
    <lineage>
        <taxon>Bacteria</taxon>
        <taxon>Pseudomonadati</taxon>
        <taxon>Bacteroidota</taxon>
        <taxon>Flavobacteriia</taxon>
        <taxon>Flavobacteriales</taxon>
        <taxon>Flavobacteriaceae</taxon>
        <taxon>Christiangramia</taxon>
    </lineage>
</organism>
<keyword evidence="2" id="KW-1185">Reference proteome</keyword>
<reference evidence="1 2" key="1">
    <citation type="submission" date="2016-07" db="EMBL/GenBank/DDBJ databases">
        <title>Multi-omics approach to identify versatile polysaccharide utilization systems of a marine flavobacterium Gramella flava.</title>
        <authorList>
            <person name="Tang K."/>
        </authorList>
    </citation>
    <scope>NUCLEOTIDE SEQUENCE [LARGE SCALE GENOMIC DNA]</scope>
    <source>
        <strain evidence="1 2">JLT2011</strain>
    </source>
</reference>
<name>A0A1L7I703_9FLAO</name>
<dbReference type="Proteomes" id="UP000186230">
    <property type="component" value="Chromosome"/>
</dbReference>
<dbReference type="EMBL" id="CP016359">
    <property type="protein sequence ID" value="APU69388.1"/>
    <property type="molecule type" value="Genomic_DNA"/>
</dbReference>
<proteinExistence type="predicted"/>
<evidence type="ECO:0000313" key="1">
    <source>
        <dbReference type="EMBL" id="APU69388.1"/>
    </source>
</evidence>